<evidence type="ECO:0000259" key="9">
    <source>
        <dbReference type="Pfam" id="PF04068"/>
    </source>
</evidence>
<evidence type="ECO:0000256" key="7">
    <source>
        <dbReference type="SAM" id="MobiDB-lite"/>
    </source>
</evidence>
<feature type="binding site" evidence="6">
    <location>
        <position position="111"/>
    </location>
    <ligand>
        <name>S-adenosyl-L-methionine</name>
        <dbReference type="ChEBI" id="CHEBI:59789"/>
    </ligand>
</feature>
<feature type="domain" description="16S/18S rRNA aminocarboxypropyltransferase Tsr3 C-terminal" evidence="8">
    <location>
        <begin position="85"/>
        <end position="211"/>
    </location>
</feature>
<dbReference type="GeneID" id="103494403"/>
<dbReference type="InterPro" id="IPR007177">
    <property type="entry name" value="Tsr3_C"/>
</dbReference>
<dbReference type="NCBIfam" id="NF002621">
    <property type="entry name" value="PRK02287.1"/>
    <property type="match status" value="1"/>
</dbReference>
<reference evidence="11" key="1">
    <citation type="submission" date="2025-08" db="UniProtKB">
        <authorList>
            <consortium name="RefSeq"/>
        </authorList>
    </citation>
    <scope>IDENTIFICATION</scope>
    <source>
        <tissue evidence="11">Stem</tissue>
    </source>
</reference>
<gene>
    <name evidence="11" type="primary">LOC103494403</name>
</gene>
<feature type="compositionally biased region" description="Basic and acidic residues" evidence="7">
    <location>
        <begin position="217"/>
        <end position="232"/>
    </location>
</feature>
<evidence type="ECO:0000256" key="3">
    <source>
        <dbReference type="ARBA" id="ARBA00022552"/>
    </source>
</evidence>
<dbReference type="PANTHER" id="PTHR20426:SF0">
    <property type="entry name" value="18S RRNA AMINOCARBOXYPROPYLTRANSFERASE"/>
    <property type="match status" value="1"/>
</dbReference>
<comment type="catalytic activity">
    <reaction evidence="6">
        <text>an N(1)-methylpseudouridine in rRNA + S-adenosyl-L-methionine = N(1)-methyl-N(3)-[(3S)-3-amino-3-carboxypropyl]pseudouridine in rRNA + S-methyl-5'-thioadenosine + H(+)</text>
        <dbReference type="Rhea" id="RHEA:63296"/>
        <dbReference type="Rhea" id="RHEA-COMP:11634"/>
        <dbReference type="Rhea" id="RHEA-COMP:16310"/>
        <dbReference type="ChEBI" id="CHEBI:15378"/>
        <dbReference type="ChEBI" id="CHEBI:17509"/>
        <dbReference type="ChEBI" id="CHEBI:59789"/>
        <dbReference type="ChEBI" id="CHEBI:74890"/>
        <dbReference type="ChEBI" id="CHEBI:146234"/>
        <dbReference type="EC" id="2.5.1.157"/>
    </reaction>
</comment>
<proteinExistence type="inferred from homology"/>
<dbReference type="InterPro" id="IPR022968">
    <property type="entry name" value="Tsr3-like"/>
</dbReference>
<protein>
    <recommendedName>
        <fullName evidence="6">18S rRNA aminocarboxypropyltransferase</fullName>
        <ecNumber evidence="6">2.5.1.157</ecNumber>
    </recommendedName>
</protein>
<sequence>MSHNKPRRFKNHHPRRGQSTRGHKFIGEDEFLPVDPANEEEPTRPNIQLAMWDFGQCDAKRCTGRKLARFGLLKDLRVNSGFGGIVLSPVGVNCVSKEDHSLLKQKGLAVVDCSWARLGDVPFVKLRCAAPRLLPWLVAANPVNYGRPCELSCVEALAAALIICGEGETADLLLSKFKWGHAFLSVNRELLKQYSACENSADIISVQNAWLSQQRQVPKEPHNVEDKSSVSEHDEDSDDSEDGLPPLEKNLNHLTLQQESDEESE</sequence>
<evidence type="ECO:0000313" key="11">
    <source>
        <dbReference type="RefSeq" id="XP_050943162.1"/>
    </source>
</evidence>
<dbReference type="PANTHER" id="PTHR20426">
    <property type="entry name" value="RIBOSOME BIOGENESIS PROTEIN TSR3 HOMOLOG"/>
    <property type="match status" value="1"/>
</dbReference>
<dbReference type="Proteomes" id="UP001652600">
    <property type="component" value="Chromosome 7"/>
</dbReference>
<name>A0ABM3KZF6_CUCME</name>
<dbReference type="EC" id="2.5.1.157" evidence="6"/>
<keyword evidence="3 6" id="KW-0698">rRNA processing</keyword>
<evidence type="ECO:0000256" key="4">
    <source>
        <dbReference type="ARBA" id="ARBA00022679"/>
    </source>
</evidence>
<comment type="similarity">
    <text evidence="6">Belongs to the TDD superfamily. TSR3 family.</text>
</comment>
<keyword evidence="4 6" id="KW-0808">Transferase</keyword>
<keyword evidence="10" id="KW-1185">Reference proteome</keyword>
<keyword evidence="1" id="KW-0963">Cytoplasm</keyword>
<keyword evidence="5 6" id="KW-0949">S-adenosyl-L-methionine</keyword>
<dbReference type="RefSeq" id="XP_050943162.1">
    <property type="nucleotide sequence ID" value="XM_051087205.1"/>
</dbReference>
<feature type="domain" description="RNase L inhibitor RLI-like possible metal-binding" evidence="9">
    <location>
        <begin position="48"/>
        <end position="79"/>
    </location>
</feature>
<accession>A0ABM3KZF6</accession>
<dbReference type="InterPro" id="IPR007209">
    <property type="entry name" value="RNaseL-inhib-like_metal-bd_dom"/>
</dbReference>
<evidence type="ECO:0000313" key="10">
    <source>
        <dbReference type="Proteomes" id="UP001652600"/>
    </source>
</evidence>
<organism evidence="10 11">
    <name type="scientific">Cucumis melo</name>
    <name type="common">Muskmelon</name>
    <dbReference type="NCBI Taxonomy" id="3656"/>
    <lineage>
        <taxon>Eukaryota</taxon>
        <taxon>Viridiplantae</taxon>
        <taxon>Streptophyta</taxon>
        <taxon>Embryophyta</taxon>
        <taxon>Tracheophyta</taxon>
        <taxon>Spermatophyta</taxon>
        <taxon>Magnoliopsida</taxon>
        <taxon>eudicotyledons</taxon>
        <taxon>Gunneridae</taxon>
        <taxon>Pentapetalae</taxon>
        <taxon>rosids</taxon>
        <taxon>fabids</taxon>
        <taxon>Cucurbitales</taxon>
        <taxon>Cucurbitaceae</taxon>
        <taxon>Benincaseae</taxon>
        <taxon>Cucumis</taxon>
    </lineage>
</organism>
<feature type="region of interest" description="Disordered" evidence="7">
    <location>
        <begin position="215"/>
        <end position="265"/>
    </location>
</feature>
<comment type="caution">
    <text evidence="6">Lacks conserved residue(s) required for the propagation of feature annotation.</text>
</comment>
<feature type="region of interest" description="Disordered" evidence="7">
    <location>
        <begin position="1"/>
        <end position="22"/>
    </location>
</feature>
<evidence type="ECO:0000259" key="8">
    <source>
        <dbReference type="Pfam" id="PF04034"/>
    </source>
</evidence>
<dbReference type="HAMAP" id="MF_01116">
    <property type="entry name" value="TSR3"/>
    <property type="match status" value="1"/>
</dbReference>
<feature type="compositionally biased region" description="Acidic residues" evidence="7">
    <location>
        <begin position="233"/>
        <end position="242"/>
    </location>
</feature>
<keyword evidence="2 6" id="KW-0690">Ribosome biogenesis</keyword>
<dbReference type="Pfam" id="PF04068">
    <property type="entry name" value="Fer4_RLI"/>
    <property type="match status" value="1"/>
</dbReference>
<evidence type="ECO:0000256" key="6">
    <source>
        <dbReference type="HAMAP-Rule" id="MF_03146"/>
    </source>
</evidence>
<evidence type="ECO:0000256" key="5">
    <source>
        <dbReference type="ARBA" id="ARBA00022691"/>
    </source>
</evidence>
<comment type="function">
    <text evidence="6">Aminocarboxypropyltransferase that catalyzes the aminocarboxypropyl transfer on pseudouridine in 18S rRNA. It constitutes the last step in biosynthesis of the hypermodified N1-methyl-N3-(3-amino-3-carboxypropyl) pseudouridine (m1acp3-Psi).</text>
</comment>
<feature type="binding site" evidence="6">
    <location>
        <position position="134"/>
    </location>
    <ligand>
        <name>S-adenosyl-L-methionine</name>
        <dbReference type="ChEBI" id="CHEBI:59789"/>
    </ligand>
</feature>
<feature type="binding site" evidence="6">
    <location>
        <position position="63"/>
    </location>
    <ligand>
        <name>S-adenosyl-L-methionine</name>
        <dbReference type="ChEBI" id="CHEBI:59789"/>
    </ligand>
</feature>
<dbReference type="Pfam" id="PF04034">
    <property type="entry name" value="Ribo_biogen_C"/>
    <property type="match status" value="1"/>
</dbReference>
<evidence type="ECO:0000256" key="1">
    <source>
        <dbReference type="ARBA" id="ARBA00022490"/>
    </source>
</evidence>
<evidence type="ECO:0000256" key="2">
    <source>
        <dbReference type="ARBA" id="ARBA00022517"/>
    </source>
</evidence>